<evidence type="ECO:0000256" key="4">
    <source>
        <dbReference type="ARBA" id="ARBA00022989"/>
    </source>
</evidence>
<comment type="similarity">
    <text evidence="8">Belongs to the two pore domain potassium channel (TC 1.A.1.8) family.</text>
</comment>
<keyword evidence="7 8" id="KW-0407">Ion channel</keyword>
<evidence type="ECO:0000256" key="6">
    <source>
        <dbReference type="ARBA" id="ARBA00023136"/>
    </source>
</evidence>
<feature type="domain" description="Potassium channel" evidence="10">
    <location>
        <begin position="155"/>
        <end position="226"/>
    </location>
</feature>
<keyword evidence="3 8" id="KW-0812">Transmembrane</keyword>
<evidence type="ECO:0000313" key="11">
    <source>
        <dbReference type="EMBL" id="VDO63639.1"/>
    </source>
</evidence>
<keyword evidence="6 9" id="KW-0472">Membrane</keyword>
<dbReference type="GO" id="GO:0015271">
    <property type="term" value="F:outward rectifier potassium channel activity"/>
    <property type="evidence" value="ECO:0007669"/>
    <property type="project" value="TreeGrafter"/>
</dbReference>
<dbReference type="InterPro" id="IPR013099">
    <property type="entry name" value="K_chnl_dom"/>
</dbReference>
<evidence type="ECO:0000313" key="12">
    <source>
        <dbReference type="Proteomes" id="UP000050761"/>
    </source>
</evidence>
<dbReference type="SUPFAM" id="SSF81324">
    <property type="entry name" value="Voltage-gated potassium channels"/>
    <property type="match status" value="2"/>
</dbReference>
<protein>
    <submittedName>
        <fullName evidence="13">Ion_trans_2 domain-containing protein</fullName>
    </submittedName>
</protein>
<comment type="subcellular location">
    <subcellularLocation>
        <location evidence="1">Membrane</location>
        <topology evidence="1">Multi-pass membrane protein</topology>
    </subcellularLocation>
</comment>
<keyword evidence="2 8" id="KW-0813">Transport</keyword>
<evidence type="ECO:0000256" key="7">
    <source>
        <dbReference type="ARBA" id="ARBA00023303"/>
    </source>
</evidence>
<evidence type="ECO:0000256" key="3">
    <source>
        <dbReference type="ARBA" id="ARBA00022692"/>
    </source>
</evidence>
<evidence type="ECO:0000259" key="10">
    <source>
        <dbReference type="Pfam" id="PF07885"/>
    </source>
</evidence>
<dbReference type="OrthoDB" id="297496at2759"/>
<organism evidence="11">
    <name type="scientific">Heligmosomoides polygyrus</name>
    <name type="common">Parasitic roundworm</name>
    <dbReference type="NCBI Taxonomy" id="6339"/>
    <lineage>
        <taxon>Eukaryota</taxon>
        <taxon>Metazoa</taxon>
        <taxon>Ecdysozoa</taxon>
        <taxon>Nematoda</taxon>
        <taxon>Chromadorea</taxon>
        <taxon>Rhabditida</taxon>
        <taxon>Rhabditina</taxon>
        <taxon>Rhabditomorpha</taxon>
        <taxon>Strongyloidea</taxon>
        <taxon>Heligmosomidae</taxon>
        <taxon>Heligmosomoides</taxon>
    </lineage>
</organism>
<dbReference type="PANTHER" id="PTHR11003">
    <property type="entry name" value="POTASSIUM CHANNEL, SUBFAMILY K"/>
    <property type="match status" value="1"/>
</dbReference>
<evidence type="ECO:0000313" key="13">
    <source>
        <dbReference type="WBParaSite" id="HPBE_0000517601-mRNA-1"/>
    </source>
</evidence>
<proteinExistence type="inferred from homology"/>
<evidence type="ECO:0000256" key="5">
    <source>
        <dbReference type="ARBA" id="ARBA00023065"/>
    </source>
</evidence>
<evidence type="ECO:0000256" key="1">
    <source>
        <dbReference type="ARBA" id="ARBA00004141"/>
    </source>
</evidence>
<keyword evidence="4 9" id="KW-1133">Transmembrane helix</keyword>
<dbReference type="InterPro" id="IPR003280">
    <property type="entry name" value="2pore_dom_K_chnl"/>
</dbReference>
<feature type="transmembrane region" description="Helical" evidence="9">
    <location>
        <begin position="175"/>
        <end position="195"/>
    </location>
</feature>
<feature type="transmembrane region" description="Helical" evidence="9">
    <location>
        <begin position="207"/>
        <end position="226"/>
    </location>
</feature>
<accession>A0A3P7XCL5</accession>
<feature type="transmembrane region" description="Helical" evidence="9">
    <location>
        <begin position="98"/>
        <end position="114"/>
    </location>
</feature>
<evidence type="ECO:0000256" key="2">
    <source>
        <dbReference type="ARBA" id="ARBA00022448"/>
    </source>
</evidence>
<dbReference type="GO" id="GO:0030322">
    <property type="term" value="P:stabilization of membrane potential"/>
    <property type="evidence" value="ECO:0007669"/>
    <property type="project" value="TreeGrafter"/>
</dbReference>
<evidence type="ECO:0000256" key="8">
    <source>
        <dbReference type="RuleBase" id="RU003857"/>
    </source>
</evidence>
<keyword evidence="5 8" id="KW-0406">Ion transport</keyword>
<reference evidence="11 12" key="1">
    <citation type="submission" date="2018-11" db="EMBL/GenBank/DDBJ databases">
        <authorList>
            <consortium name="Pathogen Informatics"/>
        </authorList>
    </citation>
    <scope>NUCLEOTIDE SEQUENCE [LARGE SCALE GENOMIC DNA]</scope>
</reference>
<dbReference type="WBParaSite" id="HPBE_0000517601-mRNA-1">
    <property type="protein sequence ID" value="HPBE_0000517601-mRNA-1"/>
    <property type="gene ID" value="HPBE_0000517601"/>
</dbReference>
<dbReference type="GO" id="GO:0022841">
    <property type="term" value="F:potassium ion leak channel activity"/>
    <property type="evidence" value="ECO:0007669"/>
    <property type="project" value="TreeGrafter"/>
</dbReference>
<dbReference type="Pfam" id="PF07885">
    <property type="entry name" value="Ion_trans_2"/>
    <property type="match status" value="2"/>
</dbReference>
<dbReference type="PRINTS" id="PR01333">
    <property type="entry name" value="2POREKCHANEL"/>
</dbReference>
<keyword evidence="12" id="KW-1185">Reference proteome</keyword>
<evidence type="ECO:0000256" key="9">
    <source>
        <dbReference type="SAM" id="Phobius"/>
    </source>
</evidence>
<feature type="transmembrane region" description="Helical" evidence="9">
    <location>
        <begin position="36"/>
        <end position="57"/>
    </location>
</feature>
<gene>
    <name evidence="11" type="ORF">HPBE_LOCUS5177</name>
</gene>
<dbReference type="PANTHER" id="PTHR11003:SF334">
    <property type="entry name" value="FI03418P"/>
    <property type="match status" value="1"/>
</dbReference>
<feature type="domain" description="Potassium channel" evidence="10">
    <location>
        <begin position="45"/>
        <end position="122"/>
    </location>
</feature>
<name>A0A3P7XCL5_HELPZ</name>
<dbReference type="GO" id="GO:0005886">
    <property type="term" value="C:plasma membrane"/>
    <property type="evidence" value="ECO:0007669"/>
    <property type="project" value="TreeGrafter"/>
</dbReference>
<feature type="transmembrane region" description="Helical" evidence="9">
    <location>
        <begin position="148"/>
        <end position="169"/>
    </location>
</feature>
<sequence>MDYISIQSPLQTFEKRFREHRCCTDRDLKREILIASIPYVVISVISVLYILGGAVVFTLIDGELAEEGFNRKCLFVFTTLTTIGYGKLHPHNTTSKSFCIAYLCVGIPLILLALTNFGRLFSELFWTITLSLFSNLRIDSESRRRVPVIVVTVFLVLHTLVGGVLFTYWIDELPFLTSVYFSFVSITTIGFGDIIVTPKTDLDTVILILYLIFGIIIMSMFVSSMVHHAQWIHYWGRKEEAFRKKAIWFGAQSITVQEFVKLVAANFEVGSDTLNEWCYEPLWVDYTLRPVDVSSHLNREFDRLG</sequence>
<dbReference type="EMBL" id="UZAH01025426">
    <property type="protein sequence ID" value="VDO63639.1"/>
    <property type="molecule type" value="Genomic_DNA"/>
</dbReference>
<dbReference type="Proteomes" id="UP000050761">
    <property type="component" value="Unassembled WGS sequence"/>
</dbReference>
<reference evidence="13" key="2">
    <citation type="submission" date="2019-09" db="UniProtKB">
        <authorList>
            <consortium name="WormBaseParasite"/>
        </authorList>
    </citation>
    <scope>IDENTIFICATION</scope>
</reference>
<dbReference type="Gene3D" id="1.10.287.70">
    <property type="match status" value="1"/>
</dbReference>
<dbReference type="AlphaFoldDB" id="A0A3P7XCL5"/>